<name>A0A0S2FFD8_LYSAN</name>
<gene>
    <name evidence="1" type="ORF">LA76x_4103</name>
</gene>
<protein>
    <submittedName>
        <fullName evidence="1">Uncharacterized protein</fullName>
    </submittedName>
</protein>
<dbReference type="EMBL" id="CP011129">
    <property type="protein sequence ID" value="ALN82219.1"/>
    <property type="molecule type" value="Genomic_DNA"/>
</dbReference>
<dbReference type="KEGG" id="lab:LA76x_4103"/>
<dbReference type="Proteomes" id="UP000060787">
    <property type="component" value="Chromosome"/>
</dbReference>
<dbReference type="AlphaFoldDB" id="A0A0S2FFD8"/>
<dbReference type="RefSeq" id="WP_187308415.1">
    <property type="nucleotide sequence ID" value="NZ_CP011129.1"/>
</dbReference>
<proteinExistence type="predicted"/>
<organism evidence="1 2">
    <name type="scientific">Lysobacter antibioticus</name>
    <dbReference type="NCBI Taxonomy" id="84531"/>
    <lineage>
        <taxon>Bacteria</taxon>
        <taxon>Pseudomonadati</taxon>
        <taxon>Pseudomonadota</taxon>
        <taxon>Gammaproteobacteria</taxon>
        <taxon>Lysobacterales</taxon>
        <taxon>Lysobacteraceae</taxon>
        <taxon>Lysobacter</taxon>
    </lineage>
</organism>
<reference evidence="1 2" key="1">
    <citation type="journal article" date="2015" name="BMC Genomics">
        <title>Comparative genomics and metabolic profiling of the genus Lysobacter.</title>
        <authorList>
            <person name="de Bruijn I."/>
            <person name="Cheng X."/>
            <person name="de Jager V."/>
            <person name="Exposito R.G."/>
            <person name="Watrous J."/>
            <person name="Patel N."/>
            <person name="Postma J."/>
            <person name="Dorrestein P.C."/>
            <person name="Kobayashi D."/>
            <person name="Raaijmakers J.M."/>
        </authorList>
    </citation>
    <scope>NUCLEOTIDE SEQUENCE [LARGE SCALE GENOMIC DNA]</scope>
    <source>
        <strain evidence="1 2">76</strain>
    </source>
</reference>
<evidence type="ECO:0000313" key="1">
    <source>
        <dbReference type="EMBL" id="ALN82219.1"/>
    </source>
</evidence>
<evidence type="ECO:0000313" key="2">
    <source>
        <dbReference type="Proteomes" id="UP000060787"/>
    </source>
</evidence>
<accession>A0A0S2FFD8</accession>
<keyword evidence="2" id="KW-1185">Reference proteome</keyword>
<dbReference type="PATRIC" id="fig|84531.8.peg.4110"/>
<sequence>MTPIEAAHFRGGVGAARAATALCPVRGAPLKQDQIKTKIKIKIKIKR</sequence>